<dbReference type="Proteomes" id="UP001590950">
    <property type="component" value="Unassembled WGS sequence"/>
</dbReference>
<protein>
    <submittedName>
        <fullName evidence="3">Uncharacterized protein</fullName>
    </submittedName>
</protein>
<keyword evidence="2" id="KW-1133">Transmembrane helix</keyword>
<evidence type="ECO:0000313" key="4">
    <source>
        <dbReference type="Proteomes" id="UP001590950"/>
    </source>
</evidence>
<proteinExistence type="predicted"/>
<evidence type="ECO:0000313" key="3">
    <source>
        <dbReference type="EMBL" id="KAL2041040.1"/>
    </source>
</evidence>
<reference evidence="3 4" key="1">
    <citation type="submission" date="2024-09" db="EMBL/GenBank/DDBJ databases">
        <title>Rethinking Asexuality: The Enigmatic Case of Functional Sexual Genes in Lepraria (Stereocaulaceae).</title>
        <authorList>
            <person name="Doellman M."/>
            <person name="Sun Y."/>
            <person name="Barcenas-Pena A."/>
            <person name="Lumbsch H.T."/>
            <person name="Grewe F."/>
        </authorList>
    </citation>
    <scope>NUCLEOTIDE SEQUENCE [LARGE SCALE GENOMIC DNA]</scope>
    <source>
        <strain evidence="3 4">Mercado 3170</strain>
    </source>
</reference>
<name>A0ABR4A7I2_9LECA</name>
<keyword evidence="4" id="KW-1185">Reference proteome</keyword>
<accession>A0ABR4A7I2</accession>
<evidence type="ECO:0000256" key="2">
    <source>
        <dbReference type="SAM" id="Phobius"/>
    </source>
</evidence>
<keyword evidence="2" id="KW-0812">Transmembrane</keyword>
<keyword evidence="2" id="KW-0472">Membrane</keyword>
<sequence>MAPKPLSGKRLSDIKLFRGYNITARAVVAPIAAFTMAGLLFVYARSSIHAAKRNVERHRAADGGQISWYNESQRRHGALEKPEKQDTIKQLLTGAKDKTGEVAVKDAHRSEADDLLRARKGKRAESEG</sequence>
<feature type="transmembrane region" description="Helical" evidence="2">
    <location>
        <begin position="20"/>
        <end position="44"/>
    </location>
</feature>
<evidence type="ECO:0000256" key="1">
    <source>
        <dbReference type="SAM" id="MobiDB-lite"/>
    </source>
</evidence>
<feature type="compositionally biased region" description="Basic and acidic residues" evidence="1">
    <location>
        <begin position="72"/>
        <end position="87"/>
    </location>
</feature>
<feature type="region of interest" description="Disordered" evidence="1">
    <location>
        <begin position="61"/>
        <end position="88"/>
    </location>
</feature>
<comment type="caution">
    <text evidence="3">The sequence shown here is derived from an EMBL/GenBank/DDBJ whole genome shotgun (WGS) entry which is preliminary data.</text>
</comment>
<gene>
    <name evidence="3" type="ORF">N7G274_005984</name>
</gene>
<dbReference type="EMBL" id="JBEFKJ010000018">
    <property type="protein sequence ID" value="KAL2041040.1"/>
    <property type="molecule type" value="Genomic_DNA"/>
</dbReference>
<organism evidence="3 4">
    <name type="scientific">Stereocaulon virgatum</name>
    <dbReference type="NCBI Taxonomy" id="373712"/>
    <lineage>
        <taxon>Eukaryota</taxon>
        <taxon>Fungi</taxon>
        <taxon>Dikarya</taxon>
        <taxon>Ascomycota</taxon>
        <taxon>Pezizomycotina</taxon>
        <taxon>Lecanoromycetes</taxon>
        <taxon>OSLEUM clade</taxon>
        <taxon>Lecanoromycetidae</taxon>
        <taxon>Lecanorales</taxon>
        <taxon>Lecanorineae</taxon>
        <taxon>Stereocaulaceae</taxon>
        <taxon>Stereocaulon</taxon>
    </lineage>
</organism>